<dbReference type="GO" id="GO:0005829">
    <property type="term" value="C:cytosol"/>
    <property type="evidence" value="ECO:0007669"/>
    <property type="project" value="TreeGrafter"/>
</dbReference>
<dbReference type="GO" id="GO:0005975">
    <property type="term" value="P:carbohydrate metabolic process"/>
    <property type="evidence" value="ECO:0007669"/>
    <property type="project" value="InterPro"/>
</dbReference>
<feature type="chain" id="PRO_5022707029" evidence="4">
    <location>
        <begin position="21"/>
        <end position="975"/>
    </location>
</feature>
<evidence type="ECO:0000313" key="8">
    <source>
        <dbReference type="EMBL" id="TYA55201.1"/>
    </source>
</evidence>
<dbReference type="RefSeq" id="WP_148455139.1">
    <property type="nucleotide sequence ID" value="NZ_VSFC01000042.1"/>
</dbReference>
<evidence type="ECO:0000259" key="5">
    <source>
        <dbReference type="Pfam" id="PF00754"/>
    </source>
</evidence>
<dbReference type="Proteomes" id="UP000324550">
    <property type="component" value="Unassembled WGS sequence"/>
</dbReference>
<dbReference type="AlphaFoldDB" id="A0A5D0G924"/>
<dbReference type="GO" id="GO:0006516">
    <property type="term" value="P:glycoprotein catabolic process"/>
    <property type="evidence" value="ECO:0007669"/>
    <property type="project" value="TreeGrafter"/>
</dbReference>
<comment type="cofactor">
    <cofactor evidence="1">
        <name>Ca(2+)</name>
        <dbReference type="ChEBI" id="CHEBI:29108"/>
    </cofactor>
</comment>
<dbReference type="SUPFAM" id="SSF49785">
    <property type="entry name" value="Galactose-binding domain-like"/>
    <property type="match status" value="1"/>
</dbReference>
<dbReference type="SUPFAM" id="SSF48208">
    <property type="entry name" value="Six-hairpin glycosidases"/>
    <property type="match status" value="1"/>
</dbReference>
<evidence type="ECO:0000313" key="9">
    <source>
        <dbReference type="Proteomes" id="UP000324550"/>
    </source>
</evidence>
<dbReference type="InterPro" id="IPR008928">
    <property type="entry name" value="6-hairpin_glycosidase_sf"/>
</dbReference>
<comment type="caution">
    <text evidence="8">The sequence shown here is derived from an EMBL/GenBank/DDBJ whole genome shotgun (WGS) entry which is preliminary data.</text>
</comment>
<dbReference type="InterPro" id="IPR050883">
    <property type="entry name" value="PNGase"/>
</dbReference>
<keyword evidence="4" id="KW-0732">Signal</keyword>
<evidence type="ECO:0000259" key="7">
    <source>
        <dbReference type="Pfam" id="PF17678"/>
    </source>
</evidence>
<sequence>MNRILSFLLLFILITNCTNNTSIGSAKKDKSLIFYVNPFIGTGGHGHTFPGATIPFGMMQLSPDTRLDGWDGCSGYHYSDNYIYGFSHTHLSGIGVSDYGDILLMPTNEVVFKNGSDRKKGYRAHFSHNNEIAEPGYYKVLLDSTNIDVELTVSKRSGIHKYNFPKDSKQIVILDLEHRDEVLDSKVNVYSNTEIGGLRHSKAWATNQMLFFNIQFSRPFKNMTFLNDLSEGKNVKAAFEFDSNESAILEIKIGISAVDEIGAKKNLDEEIGNKSFEKIKTEAQNTWEAQLEKIVVESDNDDYKTNFYTSMYHVSIAPNLYQDVDRRYRGMDLKIHETKDFDYYTVFSLWDTYRATHPLYTIIEQEKTNDFINTFLAKYDEGGIMPIWDLSANYTGCMIGYHAVPVIADAYLKGIQNYNVEKAFEAMLHSAKQDKLGLKSYKEFGFIPVEEESESVSKTLEYAYDDWTIAQMANALGKKDIYKTFSERAQYYKNVLDPESQFMRGRFRNTWFAPFDPYEVNFNYTEANSWQYSFYVPQDISGFMNMLGGKNKLEANLDALFTAKAETSGRDQADITGLIGQYAHGNEPSHHMAYLYNFVNKPHKTQEKVHQIITELYKNAPDGISGNEDCGQMSAWYIFSSLGFYPVTPASNQYIIGTPLFEKASINLENGKTFTIVSQNLSDTNIYIENATLNGMPLEKTYINHNDIMQGGVLKFQMTNEPTSWGSIEGQEPKTEIIDHLIVPAPFITKGDVAFKGETEVALENVDKNTSIFYSLNGEEFLLYKNSFTISDASNLKVYSEINNTKSATISTDFYKIDPNISIILETEYANQYNGGGPNGLIDGIYGTTDFRTGTWQGYFDKDVIATVDLGSEKAINSISVNFLKDQRSWIFYPTEVECLVSNDGKTFKSVGINKFEDIRPTDETDIKSVEFKQSNSNYRYIKIIAKKLGVLPEWHIGYEHDGRSWLFVDEIIIK</sequence>
<dbReference type="Gene3D" id="2.70.98.10">
    <property type="match status" value="1"/>
</dbReference>
<feature type="domain" description="F5/8 type C" evidence="5">
    <location>
        <begin position="832"/>
        <end position="948"/>
    </location>
</feature>
<dbReference type="InterPro" id="IPR000421">
    <property type="entry name" value="FA58C"/>
</dbReference>
<dbReference type="GO" id="GO:0030246">
    <property type="term" value="F:carbohydrate binding"/>
    <property type="evidence" value="ECO:0007669"/>
    <property type="project" value="InterPro"/>
</dbReference>
<proteinExistence type="predicted"/>
<organism evidence="8 9">
    <name type="scientific">Formosa maritima</name>
    <dbReference type="NCBI Taxonomy" id="2592046"/>
    <lineage>
        <taxon>Bacteria</taxon>
        <taxon>Pseudomonadati</taxon>
        <taxon>Bacteroidota</taxon>
        <taxon>Flavobacteriia</taxon>
        <taxon>Flavobacteriales</taxon>
        <taxon>Flavobacteriaceae</taxon>
        <taxon>Formosa</taxon>
    </lineage>
</organism>
<dbReference type="InterPro" id="IPR014718">
    <property type="entry name" value="GH-type_carb-bd"/>
</dbReference>
<comment type="subunit">
    <text evidence="2">Monomer.</text>
</comment>
<dbReference type="Gene3D" id="3.30.2080.10">
    <property type="entry name" value="GH92 mannosidase domain"/>
    <property type="match status" value="1"/>
</dbReference>
<dbReference type="FunFam" id="3.30.2080.10:FF:000001">
    <property type="entry name" value="Alpha-1,2-mannosidase subfamily"/>
    <property type="match status" value="1"/>
</dbReference>
<dbReference type="NCBIfam" id="TIGR01180">
    <property type="entry name" value="aman2_put"/>
    <property type="match status" value="1"/>
</dbReference>
<dbReference type="InterPro" id="IPR005887">
    <property type="entry name" value="GH92_a_mannosidase_put"/>
</dbReference>
<reference evidence="8 9" key="1">
    <citation type="submission" date="2019-08" db="EMBL/GenBank/DDBJ databases">
        <title>Formosa sediminis sp. nov., isolated from marine sediment.</title>
        <authorList>
            <person name="Cao W.R."/>
        </authorList>
    </citation>
    <scope>NUCLEOTIDE SEQUENCE [LARGE SCALE GENOMIC DNA]</scope>
    <source>
        <strain evidence="8 9">1494</strain>
    </source>
</reference>
<evidence type="ECO:0000256" key="3">
    <source>
        <dbReference type="ARBA" id="ARBA00022837"/>
    </source>
</evidence>
<dbReference type="Pfam" id="PF00754">
    <property type="entry name" value="F5_F8_type_C"/>
    <property type="match status" value="1"/>
</dbReference>
<feature type="domain" description="Glycosyl hydrolase family 92 N-terminal" evidence="7">
    <location>
        <begin position="35"/>
        <end position="256"/>
    </location>
</feature>
<evidence type="ECO:0000256" key="4">
    <source>
        <dbReference type="SAM" id="SignalP"/>
    </source>
</evidence>
<dbReference type="InterPro" id="IPR008979">
    <property type="entry name" value="Galactose-bd-like_sf"/>
</dbReference>
<accession>A0A5D0G924</accession>
<keyword evidence="9" id="KW-1185">Reference proteome</keyword>
<evidence type="ECO:0000256" key="2">
    <source>
        <dbReference type="ARBA" id="ARBA00011245"/>
    </source>
</evidence>
<dbReference type="GO" id="GO:0000224">
    <property type="term" value="F:peptide-N4-(N-acetyl-beta-glucosaminyl)asparagine amidase activity"/>
    <property type="evidence" value="ECO:0007669"/>
    <property type="project" value="TreeGrafter"/>
</dbReference>
<evidence type="ECO:0000256" key="1">
    <source>
        <dbReference type="ARBA" id="ARBA00001913"/>
    </source>
</evidence>
<dbReference type="Pfam" id="PF17678">
    <property type="entry name" value="Glyco_hydro_92N"/>
    <property type="match status" value="1"/>
</dbReference>
<protein>
    <submittedName>
        <fullName evidence="8">Glycoside hydrolase family 92 protein</fullName>
    </submittedName>
</protein>
<dbReference type="EMBL" id="VSFC01000042">
    <property type="protein sequence ID" value="TYA55201.1"/>
    <property type="molecule type" value="Genomic_DNA"/>
</dbReference>
<dbReference type="Gene3D" id="2.60.120.260">
    <property type="entry name" value="Galactose-binding domain-like"/>
    <property type="match status" value="1"/>
</dbReference>
<keyword evidence="8" id="KW-0378">Hydrolase</keyword>
<gene>
    <name evidence="8" type="ORF">FVF61_08050</name>
</gene>
<feature type="domain" description="Glycosyl hydrolase family 92" evidence="6">
    <location>
        <begin position="262"/>
        <end position="719"/>
    </location>
</feature>
<dbReference type="PANTHER" id="PTHR12143">
    <property type="entry name" value="PEPTIDE N-GLYCANASE PNGASE -RELATED"/>
    <property type="match status" value="1"/>
</dbReference>
<feature type="signal peptide" evidence="4">
    <location>
        <begin position="1"/>
        <end position="20"/>
    </location>
</feature>
<dbReference type="PANTHER" id="PTHR12143:SF39">
    <property type="entry name" value="SECRETED PROTEIN"/>
    <property type="match status" value="1"/>
</dbReference>
<name>A0A5D0G924_9FLAO</name>
<keyword evidence="3" id="KW-0106">Calcium</keyword>
<dbReference type="OrthoDB" id="9804511at2"/>
<dbReference type="Pfam" id="PF07971">
    <property type="entry name" value="Glyco_hydro_92"/>
    <property type="match status" value="1"/>
</dbReference>
<dbReference type="Gene3D" id="1.20.1610.10">
    <property type="entry name" value="alpha-1,2-mannosidases domains"/>
    <property type="match status" value="1"/>
</dbReference>
<dbReference type="InterPro" id="IPR041371">
    <property type="entry name" value="GH92_N"/>
</dbReference>
<dbReference type="InterPro" id="IPR012939">
    <property type="entry name" value="Glyco_hydro_92"/>
</dbReference>
<evidence type="ECO:0000259" key="6">
    <source>
        <dbReference type="Pfam" id="PF07971"/>
    </source>
</evidence>
<dbReference type="Gene3D" id="1.20.1050.60">
    <property type="entry name" value="alpha-1,2-mannosidase"/>
    <property type="match status" value="1"/>
</dbReference>
<dbReference type="FunFam" id="1.20.1050.60:FF:000001">
    <property type="entry name" value="Putative alpha-1,2-mannosidase"/>
    <property type="match status" value="1"/>
</dbReference>